<dbReference type="PANTHER" id="PTHR15283">
    <property type="entry name" value="GREMLIN 1"/>
    <property type="match status" value="1"/>
</dbReference>
<feature type="signal peptide" evidence="6">
    <location>
        <begin position="1"/>
        <end position="22"/>
    </location>
</feature>
<evidence type="ECO:0000256" key="1">
    <source>
        <dbReference type="ARBA" id="ARBA00004613"/>
    </source>
</evidence>
<evidence type="ECO:0000256" key="4">
    <source>
        <dbReference type="ARBA" id="ARBA00023157"/>
    </source>
</evidence>
<organism evidence="8">
    <name type="scientific">Aedes albopictus</name>
    <name type="common">Asian tiger mosquito</name>
    <name type="synonym">Stegomyia albopicta</name>
    <dbReference type="NCBI Taxonomy" id="7160"/>
    <lineage>
        <taxon>Eukaryota</taxon>
        <taxon>Metazoa</taxon>
        <taxon>Ecdysozoa</taxon>
        <taxon>Arthropoda</taxon>
        <taxon>Hexapoda</taxon>
        <taxon>Insecta</taxon>
        <taxon>Pterygota</taxon>
        <taxon>Neoptera</taxon>
        <taxon>Endopterygota</taxon>
        <taxon>Diptera</taxon>
        <taxon>Nematocera</taxon>
        <taxon>Culicoidea</taxon>
        <taxon>Culicidae</taxon>
        <taxon>Culicinae</taxon>
        <taxon>Aedini</taxon>
        <taxon>Aedes</taxon>
        <taxon>Stegomyia</taxon>
    </lineage>
</organism>
<keyword evidence="2" id="KW-0964">Secreted</keyword>
<dbReference type="InterPro" id="IPR006207">
    <property type="entry name" value="Cys_knot_C"/>
</dbReference>
<dbReference type="PANTHER" id="PTHR15283:SF5">
    <property type="entry name" value="NEUROBLASTOMA SUPPRESSOR OF TUMORIGENICITY 1"/>
    <property type="match status" value="1"/>
</dbReference>
<dbReference type="GO" id="GO:0038098">
    <property type="term" value="P:sequestering of BMP from receptor via BMP binding"/>
    <property type="evidence" value="ECO:0007669"/>
    <property type="project" value="TreeGrafter"/>
</dbReference>
<accession>A0A023ERZ3</accession>
<dbReference type="GO" id="GO:0048018">
    <property type="term" value="F:receptor ligand activity"/>
    <property type="evidence" value="ECO:0007669"/>
    <property type="project" value="TreeGrafter"/>
</dbReference>
<evidence type="ECO:0000256" key="3">
    <source>
        <dbReference type="ARBA" id="ARBA00022729"/>
    </source>
</evidence>
<dbReference type="GO" id="GO:0009887">
    <property type="term" value="P:animal organ morphogenesis"/>
    <property type="evidence" value="ECO:0007669"/>
    <property type="project" value="TreeGrafter"/>
</dbReference>
<proteinExistence type="evidence at transcript level"/>
<dbReference type="EMBL" id="GAPW01001610">
    <property type="protein sequence ID" value="JAC11988.1"/>
    <property type="molecule type" value="mRNA"/>
</dbReference>
<dbReference type="SMART" id="SM00041">
    <property type="entry name" value="CT"/>
    <property type="match status" value="1"/>
</dbReference>
<evidence type="ECO:0000313" key="8">
    <source>
        <dbReference type="EMBL" id="JAC11988.1"/>
    </source>
</evidence>
<feature type="region of interest" description="Disordered" evidence="5">
    <location>
        <begin position="323"/>
        <end position="351"/>
    </location>
</feature>
<dbReference type="Pfam" id="PF03045">
    <property type="entry name" value="DAN"/>
    <property type="match status" value="1"/>
</dbReference>
<evidence type="ECO:0000256" key="5">
    <source>
        <dbReference type="SAM" id="MobiDB-lite"/>
    </source>
</evidence>
<reference evidence="8" key="1">
    <citation type="journal article" date="2014" name="PLoS Negl. Trop. Dis.">
        <title>Identification and characterization of seminal fluid proteins in the Asian tiger mosquito, Aedes albopictus.</title>
        <authorList>
            <person name="Boes K.E."/>
            <person name="Ribeiro J.M."/>
            <person name="Wong A."/>
            <person name="Harrington L.C."/>
            <person name="Wolfner M.F."/>
            <person name="Sirot L.K."/>
        </authorList>
    </citation>
    <scope>NUCLEOTIDE SEQUENCE</scope>
    <source>
        <tissue evidence="8">Reproductive organs</tissue>
    </source>
</reference>
<dbReference type="Gene3D" id="2.10.90.10">
    <property type="entry name" value="Cystine-knot cytokines"/>
    <property type="match status" value="1"/>
</dbReference>
<protein>
    <submittedName>
        <fullName evidence="8">Putative secreted protein</fullName>
    </submittedName>
</protein>
<evidence type="ECO:0000256" key="2">
    <source>
        <dbReference type="ARBA" id="ARBA00022525"/>
    </source>
</evidence>
<name>A0A023ERZ3_AEDAL</name>
<sequence>MSGWPAVWGSALLLLLIAAAYGNREHKVHNIVLYPDKHSWCSTRNISQVISYPGCKQVTIDNNVCVGACFSYSIPHTEPSDPGEVIGPYCDSCQPSETTWHHVTLDCSENSSNNNDEESKPAVLVKRVQIIKNCSCTSCEKQTHKKHHSHHHQDYQVTQVPSTTASLIQNDIPELLEVVPYSENDTEPIHHSPIHSHQSGTHGTTYMQQHQLNHYEHNSHTENVKKLLHQKITGLLKSIEETNSKPDREQLIEMIKLIKGSSDRNWDDLMENLQSENAILDFDRLRAELETEEDSTQIHVKPQPSEQQQDHERLLKHQFDILNHHPHGGHHAHHHHAGDKLDEHHHLQRGPHGSLVITSDEHEIKEKINIHSHELKPNHAGAILTYDNHHSDHGKTITMETPPMADRSLRRRTDRGSALGLLREK</sequence>
<evidence type="ECO:0000256" key="6">
    <source>
        <dbReference type="SAM" id="SignalP"/>
    </source>
</evidence>
<dbReference type="VEuPathDB" id="VectorBase:AALC636_030793"/>
<feature type="non-terminal residue" evidence="8">
    <location>
        <position position="425"/>
    </location>
</feature>
<feature type="domain" description="CTCK" evidence="7">
    <location>
        <begin position="43"/>
        <end position="140"/>
    </location>
</feature>
<dbReference type="VEuPathDB" id="VectorBase:AALFPA_080378"/>
<comment type="subcellular location">
    <subcellularLocation>
        <location evidence="1">Secreted</location>
    </subcellularLocation>
</comment>
<feature type="region of interest" description="Disordered" evidence="5">
    <location>
        <begin position="292"/>
        <end position="311"/>
    </location>
</feature>
<dbReference type="VEuPathDB" id="VectorBase:AALF013319"/>
<dbReference type="GO" id="GO:0036122">
    <property type="term" value="F:BMP binding"/>
    <property type="evidence" value="ECO:0007669"/>
    <property type="project" value="TreeGrafter"/>
</dbReference>
<dbReference type="InterPro" id="IPR004133">
    <property type="entry name" value="DAN_dom"/>
</dbReference>
<evidence type="ECO:0000259" key="7">
    <source>
        <dbReference type="SMART" id="SM00041"/>
    </source>
</evidence>
<dbReference type="InterPro" id="IPR029034">
    <property type="entry name" value="Cystine-knot_cytokine"/>
</dbReference>
<feature type="compositionally biased region" description="Basic residues" evidence="5">
    <location>
        <begin position="324"/>
        <end position="337"/>
    </location>
</feature>
<feature type="chain" id="PRO_5001519885" evidence="6">
    <location>
        <begin position="23"/>
        <end position="425"/>
    </location>
</feature>
<keyword evidence="3 6" id="KW-0732">Signal</keyword>
<dbReference type="GO" id="GO:0005615">
    <property type="term" value="C:extracellular space"/>
    <property type="evidence" value="ECO:0007669"/>
    <property type="project" value="TreeGrafter"/>
</dbReference>
<dbReference type="AlphaFoldDB" id="A0A023ERZ3"/>
<keyword evidence="4" id="KW-1015">Disulfide bond</keyword>